<proteinExistence type="predicted"/>
<feature type="compositionally biased region" description="Low complexity" evidence="1">
    <location>
        <begin position="1"/>
        <end position="13"/>
    </location>
</feature>
<feature type="region of interest" description="Disordered" evidence="1">
    <location>
        <begin position="1"/>
        <end position="86"/>
    </location>
</feature>
<comment type="caution">
    <text evidence="2">The sequence shown here is derived from an EMBL/GenBank/DDBJ whole genome shotgun (WGS) entry which is preliminary data.</text>
</comment>
<sequence>MTQQQQGGNQQQGSDNPRGTVPHNEPRGGAQAQATAPAAGQQDGTPDSGTDASRGTPDVMGRQGGDRSASNRPELDGQGQGTQQRR</sequence>
<accession>A0A848FID6</accession>
<dbReference type="RefSeq" id="WP_169162912.1">
    <property type="nucleotide sequence ID" value="NZ_JABBFW010000025.1"/>
</dbReference>
<protein>
    <submittedName>
        <fullName evidence="2">Uncharacterized protein</fullName>
    </submittedName>
</protein>
<organism evidence="2 3">
    <name type="scientific">Azohydromonas caseinilytica</name>
    <dbReference type="NCBI Taxonomy" id="2728836"/>
    <lineage>
        <taxon>Bacteria</taxon>
        <taxon>Pseudomonadati</taxon>
        <taxon>Pseudomonadota</taxon>
        <taxon>Betaproteobacteria</taxon>
        <taxon>Burkholderiales</taxon>
        <taxon>Sphaerotilaceae</taxon>
        <taxon>Azohydromonas</taxon>
    </lineage>
</organism>
<gene>
    <name evidence="2" type="ORF">HHL10_23875</name>
</gene>
<reference evidence="2 3" key="1">
    <citation type="submission" date="2020-04" db="EMBL/GenBank/DDBJ databases">
        <title>Azohydromonas sp. isolated from soil.</title>
        <authorList>
            <person name="Dahal R.H."/>
        </authorList>
    </citation>
    <scope>NUCLEOTIDE SEQUENCE [LARGE SCALE GENOMIC DNA]</scope>
    <source>
        <strain evidence="2 3">G-1-1-14</strain>
    </source>
</reference>
<dbReference type="EMBL" id="JABBFW010000025">
    <property type="protein sequence ID" value="NML18013.1"/>
    <property type="molecule type" value="Genomic_DNA"/>
</dbReference>
<evidence type="ECO:0000256" key="1">
    <source>
        <dbReference type="SAM" id="MobiDB-lite"/>
    </source>
</evidence>
<name>A0A848FID6_9BURK</name>
<evidence type="ECO:0000313" key="3">
    <source>
        <dbReference type="Proteomes" id="UP000574067"/>
    </source>
</evidence>
<keyword evidence="3" id="KW-1185">Reference proteome</keyword>
<dbReference type="Proteomes" id="UP000574067">
    <property type="component" value="Unassembled WGS sequence"/>
</dbReference>
<dbReference type="AlphaFoldDB" id="A0A848FID6"/>
<evidence type="ECO:0000313" key="2">
    <source>
        <dbReference type="EMBL" id="NML18013.1"/>
    </source>
</evidence>
<feature type="compositionally biased region" description="Low complexity" evidence="1">
    <location>
        <begin position="28"/>
        <end position="44"/>
    </location>
</feature>